<accession>A0A379ITH5</accession>
<proteinExistence type="predicted"/>
<evidence type="ECO:0000259" key="2">
    <source>
        <dbReference type="Pfam" id="PF13283"/>
    </source>
</evidence>
<keyword evidence="1" id="KW-0732">Signal</keyword>
<gene>
    <name evidence="3" type="ORF">NCTC10899_02354</name>
</gene>
<organism evidence="3 4">
    <name type="scientific">Ectopseudomonas mendocina</name>
    <name type="common">Pseudomonas mendocina</name>
    <dbReference type="NCBI Taxonomy" id="300"/>
    <lineage>
        <taxon>Bacteria</taxon>
        <taxon>Pseudomonadati</taxon>
        <taxon>Pseudomonadota</taxon>
        <taxon>Gammaproteobacteria</taxon>
        <taxon>Pseudomonadales</taxon>
        <taxon>Pseudomonadaceae</taxon>
        <taxon>Ectopseudomonas</taxon>
    </lineage>
</organism>
<keyword evidence="3" id="KW-0675">Receptor</keyword>
<evidence type="ECO:0000256" key="1">
    <source>
        <dbReference type="SAM" id="SignalP"/>
    </source>
</evidence>
<dbReference type="SUPFAM" id="SSF48452">
    <property type="entry name" value="TPR-like"/>
    <property type="match status" value="1"/>
</dbReference>
<reference evidence="3 4" key="1">
    <citation type="submission" date="2018-06" db="EMBL/GenBank/DDBJ databases">
        <authorList>
            <consortium name="Pathogen Informatics"/>
            <person name="Doyle S."/>
        </authorList>
    </citation>
    <scope>NUCLEOTIDE SEQUENCE [LARGE SCALE GENOMIC DNA]</scope>
    <source>
        <strain evidence="3 4">NCTC10899</strain>
    </source>
</reference>
<name>A0A379ITH5_ECTME</name>
<dbReference type="OrthoDB" id="7312176at2"/>
<dbReference type="AlphaFoldDB" id="A0A379ITH5"/>
<dbReference type="Proteomes" id="UP000254260">
    <property type="component" value="Unassembled WGS sequence"/>
</dbReference>
<sequence>MRHLLGFSLAACLVAPTALAAEALTGFQQFRSYPFLDRAYREAERQNWAEVERLMRQLLERVPNNDEGRSLLVEALAKQRRYRDSEELAAQLSDSHEALFELRMAWIEQDPPSSEVVERWLEESEGDQRVRLWQAYSLTLAKFGGARRALDWLNQVPVRGDGTAMRMARANWAERLHDWEASEAQLAPLEAQGKLDPEDWQRLANARVQLLDETGLQRLLEHPPSAEAEKRVRLAILDRAVALGRPQMAQRWLNSLPEEDRDTLQERTRVWELARQGGNLQQVRELSEQLGRPCLETAEWLSRHDRDSALQELRGCRAEDDPQTWLVLAQRLRATDLLAHQTLPEPWEASRQERLLEAWRAQGRDDLALAWLARQPQTPALSRRRAELLQASGQLQQAERQWLDYYRRTGDLQALDQASFLALQDGRRAEARQWLEQALDTRHGKLPASLLQRLAGLYTDTGATFDSKRARELLPYLDAPGRVALLGRMAETGDCVWARASIGDSPQTPGELRVLGRCAMPQRPGEAVVHYRAALAQGDEASRLPLAYALDAAGDAPGAWRIWRQLPMQQLDHIGRMAAARSALAAGDLAAAERYWRSTEASSADDWALGAAIARDRGDLPLALERQRTALTSQPGAGHYYGAAATAQAAGDAQLSRDWLAEAVRLDPDNPRFNADYAMRLAAARTREERVTAIARLERATRDYPEDYRLGETLAWRYDEVEDSAAARGELRRVIDLEQNPVAADDEFGSIEARRYRQRRAHETLSRRDSFTLASTWSPAGVATVATPSGGSRRASSQNVQMAIWDHALGEEPTRNGSSLSVYGRALAGANGRKLYNQYLAAGVGLRYKPFGDYNLNLYAELYKQNAYPDGGFDGERWNKIWTPEKFERRIRNRDRYAQTSTDYLLRATASFLDQGEYRNDWRVDEQDWNERSLYLDAAWWTKAGDHQWLSRFQQGHVWKLRTESAQTLMLYGFGEFSTQDPDNDWRQDLRSGIGLRWQLWYGDSRYNAFPAHVTVRTEYQFGLGGNLYEQANGWLLGMEVNF</sequence>
<dbReference type="Pfam" id="PF13283">
    <property type="entry name" value="NfrA_C"/>
    <property type="match status" value="1"/>
</dbReference>
<feature type="signal peptide" evidence="1">
    <location>
        <begin position="1"/>
        <end position="20"/>
    </location>
</feature>
<dbReference type="EMBL" id="UGUU01000001">
    <property type="protein sequence ID" value="SUD39540.1"/>
    <property type="molecule type" value="Genomic_DNA"/>
</dbReference>
<dbReference type="InterPro" id="IPR025137">
    <property type="entry name" value="NfrA_C"/>
</dbReference>
<feature type="domain" description="Bacteriophage N4 adsorption protein A C-terminal" evidence="2">
    <location>
        <begin position="900"/>
        <end position="1039"/>
    </location>
</feature>
<evidence type="ECO:0000313" key="4">
    <source>
        <dbReference type="Proteomes" id="UP000254260"/>
    </source>
</evidence>
<dbReference type="RefSeq" id="WP_115291230.1">
    <property type="nucleotide sequence ID" value="NZ_UGUU01000001.1"/>
</dbReference>
<feature type="chain" id="PRO_5016896042" evidence="1">
    <location>
        <begin position="21"/>
        <end position="1043"/>
    </location>
</feature>
<dbReference type="InterPro" id="IPR011990">
    <property type="entry name" value="TPR-like_helical_dom_sf"/>
</dbReference>
<dbReference type="Gene3D" id="1.25.40.10">
    <property type="entry name" value="Tetratricopeptide repeat domain"/>
    <property type="match status" value="2"/>
</dbReference>
<evidence type="ECO:0000313" key="3">
    <source>
        <dbReference type="EMBL" id="SUD39540.1"/>
    </source>
</evidence>
<protein>
    <submittedName>
        <fullName evidence="3">Bacteriophage N4 receptor, outer membrane subunit</fullName>
    </submittedName>
</protein>